<evidence type="ECO:0000313" key="7">
    <source>
        <dbReference type="Proteomes" id="UP001501321"/>
    </source>
</evidence>
<sequence length="257" mass="27596">MLKGLLLDLDGVLHTGEQVLPGAQTTLAWLKAQQIPHLFVTNTSTQSLAGLSQRLQAMGLAIGAEQIFCAPQAAAHWLRQQGLTRIWPLVKPQVLADLADFTSDEQTPQALLIGDIGPVWDYALLNRAFTCLQQGARLVAIHKNRSWQTPQGLMLDIGAFVAALEYATPCEAVVIGKPNPDFFAAALARLQLPASEVAMVGDDIFSDIDGAQQSGLTGILVRTGKYRPQTVANSGIQPDVSLPDIGALPDWWVSRGA</sequence>
<dbReference type="Pfam" id="PF13242">
    <property type="entry name" value="Hydrolase_like"/>
    <property type="match status" value="1"/>
</dbReference>
<reference evidence="7" key="1">
    <citation type="journal article" date="2019" name="Int. J. Syst. Evol. Microbiol.">
        <title>The Global Catalogue of Microorganisms (GCM) 10K type strain sequencing project: providing services to taxonomists for standard genome sequencing and annotation.</title>
        <authorList>
            <consortium name="The Broad Institute Genomics Platform"/>
            <consortium name="The Broad Institute Genome Sequencing Center for Infectious Disease"/>
            <person name="Wu L."/>
            <person name="Ma J."/>
        </authorList>
    </citation>
    <scope>NUCLEOTIDE SEQUENCE [LARGE SCALE GENOMIC DNA]</scope>
    <source>
        <strain evidence="7">JCM 32226</strain>
    </source>
</reference>
<proteinExistence type="inferred from homology"/>
<comment type="caution">
    <text evidence="6">The sequence shown here is derived from an EMBL/GenBank/DDBJ whole genome shotgun (WGS) entry which is preliminary data.</text>
</comment>
<dbReference type="NCBIfam" id="TIGR01458">
    <property type="entry name" value="HAD-SF-IIA-hyp3"/>
    <property type="match status" value="1"/>
</dbReference>
<dbReference type="Proteomes" id="UP001501321">
    <property type="component" value="Unassembled WGS sequence"/>
</dbReference>
<dbReference type="PANTHER" id="PTHR19288:SF46">
    <property type="entry name" value="HALOACID DEHALOGENASE-LIKE HYDROLASE DOMAIN-CONTAINING PROTEIN 2"/>
    <property type="match status" value="1"/>
</dbReference>
<gene>
    <name evidence="6" type="ORF">GCM10023095_25200</name>
</gene>
<dbReference type="PANTHER" id="PTHR19288">
    <property type="entry name" value="4-NITROPHENYLPHOSPHATASE-RELATED"/>
    <property type="match status" value="1"/>
</dbReference>
<dbReference type="Pfam" id="PF13344">
    <property type="entry name" value="Hydrolase_6"/>
    <property type="match status" value="1"/>
</dbReference>
<evidence type="ECO:0000256" key="3">
    <source>
        <dbReference type="ARBA" id="ARBA00022723"/>
    </source>
</evidence>
<comment type="similarity">
    <text evidence="2">Belongs to the HAD-like hydrolase superfamily.</text>
</comment>
<evidence type="ECO:0000256" key="4">
    <source>
        <dbReference type="ARBA" id="ARBA00022842"/>
    </source>
</evidence>
<dbReference type="EMBL" id="BAABFC010000017">
    <property type="protein sequence ID" value="GAA4501688.1"/>
    <property type="molecule type" value="Genomic_DNA"/>
</dbReference>
<organism evidence="6 7">
    <name type="scientific">Pseudaeromonas paramecii</name>
    <dbReference type="NCBI Taxonomy" id="2138166"/>
    <lineage>
        <taxon>Bacteria</taxon>
        <taxon>Pseudomonadati</taxon>
        <taxon>Pseudomonadota</taxon>
        <taxon>Gammaproteobacteria</taxon>
        <taxon>Aeromonadales</taxon>
        <taxon>Aeromonadaceae</taxon>
        <taxon>Pseudaeromonas</taxon>
    </lineage>
</organism>
<dbReference type="InterPro" id="IPR006357">
    <property type="entry name" value="HAD-SF_hydro_IIA"/>
</dbReference>
<dbReference type="InterPro" id="IPR023214">
    <property type="entry name" value="HAD_sf"/>
</dbReference>
<keyword evidence="3" id="KW-0479">Metal-binding</keyword>
<dbReference type="RefSeq" id="WP_345013645.1">
    <property type="nucleotide sequence ID" value="NZ_BAABFC010000017.1"/>
</dbReference>
<keyword evidence="6" id="KW-0378">Hydrolase</keyword>
<protein>
    <recommendedName>
        <fullName evidence="5">Haloacid dehalogenase-like hydrolase domain-containing protein 2</fullName>
    </recommendedName>
</protein>
<accession>A0ABP8QFI6</accession>
<name>A0ABP8QFI6_9GAMM</name>
<keyword evidence="4" id="KW-0460">Magnesium</keyword>
<dbReference type="InterPro" id="IPR036412">
    <property type="entry name" value="HAD-like_sf"/>
</dbReference>
<dbReference type="GO" id="GO:0016787">
    <property type="term" value="F:hydrolase activity"/>
    <property type="evidence" value="ECO:0007669"/>
    <property type="project" value="UniProtKB-KW"/>
</dbReference>
<dbReference type="Gene3D" id="3.40.50.1000">
    <property type="entry name" value="HAD superfamily/HAD-like"/>
    <property type="match status" value="2"/>
</dbReference>
<evidence type="ECO:0000256" key="2">
    <source>
        <dbReference type="ARBA" id="ARBA00007958"/>
    </source>
</evidence>
<comment type="cofactor">
    <cofactor evidence="1">
        <name>Mg(2+)</name>
        <dbReference type="ChEBI" id="CHEBI:18420"/>
    </cofactor>
</comment>
<evidence type="ECO:0000256" key="5">
    <source>
        <dbReference type="ARBA" id="ARBA00039666"/>
    </source>
</evidence>
<dbReference type="NCBIfam" id="TIGR01460">
    <property type="entry name" value="HAD-SF-IIA"/>
    <property type="match status" value="1"/>
</dbReference>
<evidence type="ECO:0000256" key="1">
    <source>
        <dbReference type="ARBA" id="ARBA00001946"/>
    </source>
</evidence>
<keyword evidence="7" id="KW-1185">Reference proteome</keyword>
<dbReference type="InterPro" id="IPR006355">
    <property type="entry name" value="LHPP/HDHD2"/>
</dbReference>
<dbReference type="SUPFAM" id="SSF56784">
    <property type="entry name" value="HAD-like"/>
    <property type="match status" value="1"/>
</dbReference>
<evidence type="ECO:0000313" key="6">
    <source>
        <dbReference type="EMBL" id="GAA4501688.1"/>
    </source>
</evidence>